<evidence type="ECO:0000313" key="1">
    <source>
        <dbReference type="EMBL" id="PXY96888.1"/>
    </source>
</evidence>
<reference evidence="1 2" key="1">
    <citation type="submission" date="2018-05" db="EMBL/GenBank/DDBJ databases">
        <title>Reference genomes for bee gut microbiota database.</title>
        <authorList>
            <person name="Ellegaard K.M."/>
        </authorList>
    </citation>
    <scope>NUCLEOTIDE SEQUENCE [LARGE SCALE GENOMIC DNA]</scope>
    <source>
        <strain evidence="1 2">ESL0167</strain>
    </source>
</reference>
<dbReference type="EMBL" id="QGLM01000001">
    <property type="protein sequence ID" value="PXY96888.1"/>
    <property type="molecule type" value="Genomic_DNA"/>
</dbReference>
<organism evidence="1 2">
    <name type="scientific">Frischella perrara</name>
    <dbReference type="NCBI Taxonomy" id="1267021"/>
    <lineage>
        <taxon>Bacteria</taxon>
        <taxon>Pseudomonadati</taxon>
        <taxon>Pseudomonadota</taxon>
        <taxon>Gammaproteobacteria</taxon>
        <taxon>Orbales</taxon>
        <taxon>Orbaceae</taxon>
        <taxon>Frischella</taxon>
    </lineage>
</organism>
<protein>
    <submittedName>
        <fullName evidence="1">Protein-tyrosine-phosphatase</fullName>
    </submittedName>
</protein>
<dbReference type="Gene3D" id="3.90.190.10">
    <property type="entry name" value="Protein tyrosine phosphatase superfamily"/>
    <property type="match status" value="1"/>
</dbReference>
<dbReference type="RefSeq" id="WP_082018192.1">
    <property type="nucleotide sequence ID" value="NZ_CALYQC010000009.1"/>
</dbReference>
<dbReference type="Pfam" id="PF13350">
    <property type="entry name" value="Y_phosphatase3"/>
    <property type="match status" value="1"/>
</dbReference>
<dbReference type="Proteomes" id="UP000247838">
    <property type="component" value="Unassembled WGS sequence"/>
</dbReference>
<dbReference type="AlphaFoldDB" id="A0A318N4W5"/>
<proteinExistence type="predicted"/>
<comment type="caution">
    <text evidence="1">The sequence shown here is derived from an EMBL/GenBank/DDBJ whole genome shotgun (WGS) entry which is preliminary data.</text>
</comment>
<sequence>MMSLSPHIVPIKNGINFRDLGGIKTKNGRQIRSGLLFRSGDFSKISQEEQTFISQQLGIDVILDYRDISEAQRRPDNLWHQVQYFNVPANPLTGDVSANLTQELTDANDLKKRSPADFMIKLYQLLPFNNPAYHTLVDLLVNNHGKSLVQHCAIGKDRTGIGVALTLFALGVDEETVMLDYILSEQLLAPVREQIFADYQNMLDPQQMELRKPIFAANPLYLQSAFDAIKAKYDTFDNWLESEYQLTDEKRQIIQNHYLI</sequence>
<accession>A0A318N4W5</accession>
<dbReference type="GO" id="GO:0004721">
    <property type="term" value="F:phosphoprotein phosphatase activity"/>
    <property type="evidence" value="ECO:0007669"/>
    <property type="project" value="InterPro"/>
</dbReference>
<name>A0A318N4W5_FRIPE</name>
<dbReference type="InterPro" id="IPR029021">
    <property type="entry name" value="Prot-tyrosine_phosphatase-like"/>
</dbReference>
<dbReference type="SUPFAM" id="SSF52799">
    <property type="entry name" value="(Phosphotyrosine protein) phosphatases II"/>
    <property type="match status" value="1"/>
</dbReference>
<dbReference type="OrthoDB" id="1188001at2"/>
<gene>
    <name evidence="1" type="ORF">DKK76_00095</name>
</gene>
<dbReference type="InterPro" id="IPR026893">
    <property type="entry name" value="Tyr/Ser_Pase_IphP-type"/>
</dbReference>
<evidence type="ECO:0000313" key="2">
    <source>
        <dbReference type="Proteomes" id="UP000247838"/>
    </source>
</evidence>